<feature type="non-terminal residue" evidence="1">
    <location>
        <position position="1"/>
    </location>
</feature>
<dbReference type="AlphaFoldDB" id="X1N004"/>
<dbReference type="EMBL" id="BARV01013131">
    <property type="protein sequence ID" value="GAI11944.1"/>
    <property type="molecule type" value="Genomic_DNA"/>
</dbReference>
<gene>
    <name evidence="1" type="ORF">S06H3_23922</name>
</gene>
<sequence length="30" mass="3806">EFEKKYTPEKNYKMLMNIYEKAIEMHRKGR</sequence>
<organism evidence="1">
    <name type="scientific">marine sediment metagenome</name>
    <dbReference type="NCBI Taxonomy" id="412755"/>
    <lineage>
        <taxon>unclassified sequences</taxon>
        <taxon>metagenomes</taxon>
        <taxon>ecological metagenomes</taxon>
    </lineage>
</organism>
<evidence type="ECO:0000313" key="1">
    <source>
        <dbReference type="EMBL" id="GAI11944.1"/>
    </source>
</evidence>
<protein>
    <submittedName>
        <fullName evidence="1">Uncharacterized protein</fullName>
    </submittedName>
</protein>
<reference evidence="1" key="1">
    <citation type="journal article" date="2014" name="Front. Microbiol.">
        <title>High frequency of phylogenetically diverse reductive dehalogenase-homologous genes in deep subseafloor sedimentary metagenomes.</title>
        <authorList>
            <person name="Kawai M."/>
            <person name="Futagami T."/>
            <person name="Toyoda A."/>
            <person name="Takaki Y."/>
            <person name="Nishi S."/>
            <person name="Hori S."/>
            <person name="Arai W."/>
            <person name="Tsubouchi T."/>
            <person name="Morono Y."/>
            <person name="Uchiyama I."/>
            <person name="Ito T."/>
            <person name="Fujiyama A."/>
            <person name="Inagaki F."/>
            <person name="Takami H."/>
        </authorList>
    </citation>
    <scope>NUCLEOTIDE SEQUENCE</scope>
    <source>
        <strain evidence="1">Expedition CK06-06</strain>
    </source>
</reference>
<accession>X1N004</accession>
<comment type="caution">
    <text evidence="1">The sequence shown here is derived from an EMBL/GenBank/DDBJ whole genome shotgun (WGS) entry which is preliminary data.</text>
</comment>
<proteinExistence type="predicted"/>
<name>X1N004_9ZZZZ</name>